<dbReference type="KEGG" id="ima:PO878_07940"/>
<accession>A0AAE9YCF6</accession>
<keyword evidence="3" id="KW-1185">Reference proteome</keyword>
<dbReference type="EMBL" id="CP116942">
    <property type="protein sequence ID" value="WCO68658.1"/>
    <property type="molecule type" value="Genomic_DNA"/>
</dbReference>
<dbReference type="AlphaFoldDB" id="A0AAE9YCF6"/>
<proteinExistence type="predicted"/>
<gene>
    <name evidence="2" type="ORF">PO878_07940</name>
</gene>
<dbReference type="Proteomes" id="UP001216390">
    <property type="component" value="Chromosome"/>
</dbReference>
<reference evidence="2" key="1">
    <citation type="submission" date="2023-01" db="EMBL/GenBank/DDBJ databases">
        <title>The diversity of Class Acidimicrobiia in South China Sea sediment environments and the proposal of Iamia marina sp. nov., a novel species of the genus Iamia.</title>
        <authorList>
            <person name="He Y."/>
            <person name="Tian X."/>
        </authorList>
    </citation>
    <scope>NUCLEOTIDE SEQUENCE</scope>
    <source>
        <strain evidence="2">DSM 19957</strain>
    </source>
</reference>
<dbReference type="PROSITE" id="PS51257">
    <property type="entry name" value="PROKAR_LIPOPROTEIN"/>
    <property type="match status" value="1"/>
</dbReference>
<protein>
    <submittedName>
        <fullName evidence="2">Uncharacterized protein</fullName>
    </submittedName>
</protein>
<evidence type="ECO:0000313" key="2">
    <source>
        <dbReference type="EMBL" id="WCO68658.1"/>
    </source>
</evidence>
<feature type="compositionally biased region" description="Acidic residues" evidence="1">
    <location>
        <begin position="139"/>
        <end position="151"/>
    </location>
</feature>
<sequence>MTVRRRLGPASAVLVGALALVLAACGVEVPDDVAARATSTTATTEAAPSTTEAPTSDDELEQALLDNGYTEAEARCGAEALRERLDDDQVDEIVGADSVTDIDEGTAADFADAIGGCLEEGSDSPRPGGRPGGDRGDDGDGDGDADEDGDG</sequence>
<feature type="region of interest" description="Disordered" evidence="1">
    <location>
        <begin position="38"/>
        <end position="71"/>
    </location>
</feature>
<name>A0AAE9YCF6_9ACTN</name>
<dbReference type="RefSeq" id="WP_272738174.1">
    <property type="nucleotide sequence ID" value="NZ_CP116942.1"/>
</dbReference>
<feature type="region of interest" description="Disordered" evidence="1">
    <location>
        <begin position="114"/>
        <end position="151"/>
    </location>
</feature>
<feature type="compositionally biased region" description="Low complexity" evidence="1">
    <location>
        <begin position="38"/>
        <end position="54"/>
    </location>
</feature>
<organism evidence="2 3">
    <name type="scientific">Iamia majanohamensis</name>
    <dbReference type="NCBI Taxonomy" id="467976"/>
    <lineage>
        <taxon>Bacteria</taxon>
        <taxon>Bacillati</taxon>
        <taxon>Actinomycetota</taxon>
        <taxon>Acidimicrobiia</taxon>
        <taxon>Acidimicrobiales</taxon>
        <taxon>Iamiaceae</taxon>
        <taxon>Iamia</taxon>
    </lineage>
</organism>
<evidence type="ECO:0000256" key="1">
    <source>
        <dbReference type="SAM" id="MobiDB-lite"/>
    </source>
</evidence>
<evidence type="ECO:0000313" key="3">
    <source>
        <dbReference type="Proteomes" id="UP001216390"/>
    </source>
</evidence>